<keyword evidence="2" id="KW-1185">Reference proteome</keyword>
<dbReference type="EMBL" id="CP036498">
    <property type="protein sequence ID" value="QUS37545.1"/>
    <property type="molecule type" value="Genomic_DNA"/>
</dbReference>
<organism evidence="1 2">
    <name type="scientific">Tardiphaga alba</name>
    <dbReference type="NCBI Taxonomy" id="340268"/>
    <lineage>
        <taxon>Bacteria</taxon>
        <taxon>Pseudomonadati</taxon>
        <taxon>Pseudomonadota</taxon>
        <taxon>Alphaproteobacteria</taxon>
        <taxon>Hyphomicrobiales</taxon>
        <taxon>Nitrobacteraceae</taxon>
        <taxon>Tardiphaga</taxon>
    </lineage>
</organism>
<name>A0ABX8A5L5_9BRAD</name>
<evidence type="ECO:0008006" key="3">
    <source>
        <dbReference type="Google" id="ProtNLM"/>
    </source>
</evidence>
<dbReference type="RefSeq" id="WP_211911030.1">
    <property type="nucleotide sequence ID" value="NZ_CP036498.1"/>
</dbReference>
<proteinExistence type="predicted"/>
<evidence type="ECO:0000313" key="1">
    <source>
        <dbReference type="EMBL" id="QUS37545.1"/>
    </source>
</evidence>
<dbReference type="Proteomes" id="UP000682843">
    <property type="component" value="Chromosome"/>
</dbReference>
<protein>
    <recommendedName>
        <fullName evidence="3">YbaB/EbfC DNA-binding family protein</fullName>
    </recommendedName>
</protein>
<sequence>MTRQQLFDWMNNQIRSGAMSMDDSTPFLGMTMKIDARTGVPVDMQTDSEPVNFMQRAARGIEAALSRGENDSAARLSAALSMMQRYQGQLTSVDMHA</sequence>
<accession>A0ABX8A5L5</accession>
<evidence type="ECO:0000313" key="2">
    <source>
        <dbReference type="Proteomes" id="UP000682843"/>
    </source>
</evidence>
<gene>
    <name evidence="1" type="ORF">RPMA_00675</name>
</gene>
<reference evidence="1 2" key="1">
    <citation type="submission" date="2019-02" db="EMBL/GenBank/DDBJ databases">
        <title>Emended description of the genus Rhodopseudomonas and description of Rhodopseudomonas albus sp. nov., a non-phototrophic, heavy-metal-tolerant bacterium isolated from garden soil.</title>
        <authorList>
            <person name="Bao Z."/>
            <person name="Cao W.W."/>
            <person name="Sato Y."/>
            <person name="Nishizawa T."/>
            <person name="Zhao J."/>
            <person name="Guo Y."/>
            <person name="Ohta H."/>
        </authorList>
    </citation>
    <scope>NUCLEOTIDE SEQUENCE [LARGE SCALE GENOMIC DNA]</scope>
    <source>
        <strain evidence="1 2">SK50-23</strain>
    </source>
</reference>